<evidence type="ECO:0000313" key="4">
    <source>
        <dbReference type="Proteomes" id="UP000634136"/>
    </source>
</evidence>
<comment type="caution">
    <text evidence="3">The sequence shown here is derived from an EMBL/GenBank/DDBJ whole genome shotgun (WGS) entry which is preliminary data.</text>
</comment>
<evidence type="ECO:0000259" key="2">
    <source>
        <dbReference type="Pfam" id="PF05699"/>
    </source>
</evidence>
<dbReference type="Proteomes" id="UP000634136">
    <property type="component" value="Unassembled WGS sequence"/>
</dbReference>
<dbReference type="Pfam" id="PF05699">
    <property type="entry name" value="Dimer_Tnp_hAT"/>
    <property type="match status" value="1"/>
</dbReference>
<reference evidence="3" key="1">
    <citation type="submission" date="2020-09" db="EMBL/GenBank/DDBJ databases">
        <title>Genome-Enabled Discovery of Anthraquinone Biosynthesis in Senna tora.</title>
        <authorList>
            <person name="Kang S.-H."/>
            <person name="Pandey R.P."/>
            <person name="Lee C.-M."/>
            <person name="Sim J.-S."/>
            <person name="Jeong J.-T."/>
            <person name="Choi B.-S."/>
            <person name="Jung M."/>
            <person name="Ginzburg D."/>
            <person name="Zhao K."/>
            <person name="Won S.Y."/>
            <person name="Oh T.-J."/>
            <person name="Yu Y."/>
            <person name="Kim N.-H."/>
            <person name="Lee O.R."/>
            <person name="Lee T.-H."/>
            <person name="Bashyal P."/>
            <person name="Kim T.-S."/>
            <person name="Lee W.-H."/>
            <person name="Kawkins C."/>
            <person name="Kim C.-K."/>
            <person name="Kim J.S."/>
            <person name="Ahn B.O."/>
            <person name="Rhee S.Y."/>
            <person name="Sohng J.K."/>
        </authorList>
    </citation>
    <scope>NUCLEOTIDE SEQUENCE</scope>
    <source>
        <tissue evidence="3">Leaf</tissue>
    </source>
</reference>
<organism evidence="3 4">
    <name type="scientific">Senna tora</name>
    <dbReference type="NCBI Taxonomy" id="362788"/>
    <lineage>
        <taxon>Eukaryota</taxon>
        <taxon>Viridiplantae</taxon>
        <taxon>Streptophyta</taxon>
        <taxon>Embryophyta</taxon>
        <taxon>Tracheophyta</taxon>
        <taxon>Spermatophyta</taxon>
        <taxon>Magnoliopsida</taxon>
        <taxon>eudicotyledons</taxon>
        <taxon>Gunneridae</taxon>
        <taxon>Pentapetalae</taxon>
        <taxon>rosids</taxon>
        <taxon>fabids</taxon>
        <taxon>Fabales</taxon>
        <taxon>Fabaceae</taxon>
        <taxon>Caesalpinioideae</taxon>
        <taxon>Cassia clade</taxon>
        <taxon>Senna</taxon>
    </lineage>
</organism>
<dbReference type="OrthoDB" id="1421701at2759"/>
<dbReference type="PANTHER" id="PTHR23272">
    <property type="entry name" value="BED FINGER-RELATED"/>
    <property type="match status" value="1"/>
</dbReference>
<gene>
    <name evidence="3" type="ORF">G2W53_010684</name>
</gene>
<dbReference type="SUPFAM" id="SSF53098">
    <property type="entry name" value="Ribonuclease H-like"/>
    <property type="match status" value="1"/>
</dbReference>
<dbReference type="InterPro" id="IPR012337">
    <property type="entry name" value="RNaseH-like_sf"/>
</dbReference>
<keyword evidence="4" id="KW-1185">Reference proteome</keyword>
<accession>A0A834X1B7</accession>
<sequence>MPISTVASESAFSTGGRVIDTYRSSLAPKTIEALNFAQNWFWSKPLSMEIEECSDDIETLELGGGNGTTSGRRKQVLEG</sequence>
<evidence type="ECO:0000313" key="3">
    <source>
        <dbReference type="EMBL" id="KAF7835825.1"/>
    </source>
</evidence>
<dbReference type="EMBL" id="JAAIUW010000004">
    <property type="protein sequence ID" value="KAF7835825.1"/>
    <property type="molecule type" value="Genomic_DNA"/>
</dbReference>
<protein>
    <submittedName>
        <fullName evidence="3">Zinc finger BED domain-containing protein RICESLEEPER 2-like</fullName>
    </submittedName>
</protein>
<feature type="region of interest" description="Disordered" evidence="1">
    <location>
        <begin position="60"/>
        <end position="79"/>
    </location>
</feature>
<proteinExistence type="predicted"/>
<dbReference type="PANTHER" id="PTHR23272:SF184">
    <property type="entry name" value="OS03G0311250 PROTEIN"/>
    <property type="match status" value="1"/>
</dbReference>
<evidence type="ECO:0000256" key="1">
    <source>
        <dbReference type="SAM" id="MobiDB-lite"/>
    </source>
</evidence>
<dbReference type="InterPro" id="IPR008906">
    <property type="entry name" value="HATC_C_dom"/>
</dbReference>
<name>A0A834X1B7_9FABA</name>
<feature type="domain" description="HAT C-terminal dimerisation" evidence="2">
    <location>
        <begin position="1"/>
        <end position="41"/>
    </location>
</feature>
<dbReference type="AlphaFoldDB" id="A0A834X1B7"/>
<dbReference type="GO" id="GO:0046983">
    <property type="term" value="F:protein dimerization activity"/>
    <property type="evidence" value="ECO:0007669"/>
    <property type="project" value="InterPro"/>
</dbReference>